<gene>
    <name evidence="5" type="ORF">AMSG_08545</name>
</gene>
<name>A0A0L0DK62_THETB</name>
<feature type="coiled-coil region" evidence="2">
    <location>
        <begin position="78"/>
        <end position="123"/>
    </location>
</feature>
<keyword evidence="1" id="KW-0597">Phosphoprotein</keyword>
<evidence type="ECO:0000256" key="3">
    <source>
        <dbReference type="SAM" id="MobiDB-lite"/>
    </source>
</evidence>
<evidence type="ECO:0000256" key="2">
    <source>
        <dbReference type="SAM" id="Coils"/>
    </source>
</evidence>
<feature type="region of interest" description="Disordered" evidence="3">
    <location>
        <begin position="124"/>
        <end position="193"/>
    </location>
</feature>
<protein>
    <recommendedName>
        <fullName evidence="4">FKBP3 basic tilted helix bundle domain-containing protein</fullName>
    </recommendedName>
</protein>
<feature type="compositionally biased region" description="Basic residues" evidence="3">
    <location>
        <begin position="145"/>
        <end position="163"/>
    </location>
</feature>
<evidence type="ECO:0000259" key="4">
    <source>
        <dbReference type="Pfam" id="PF18410"/>
    </source>
</evidence>
<dbReference type="InterPro" id="IPR015157">
    <property type="entry name" value="TMA7"/>
</dbReference>
<organism evidence="5 6">
    <name type="scientific">Thecamonas trahens ATCC 50062</name>
    <dbReference type="NCBI Taxonomy" id="461836"/>
    <lineage>
        <taxon>Eukaryota</taxon>
        <taxon>Apusozoa</taxon>
        <taxon>Apusomonadida</taxon>
        <taxon>Apusomonadidae</taxon>
        <taxon>Thecamonas</taxon>
    </lineage>
</organism>
<dbReference type="AlphaFoldDB" id="A0A0L0DK62"/>
<dbReference type="Proteomes" id="UP000054408">
    <property type="component" value="Unassembled WGS sequence"/>
</dbReference>
<keyword evidence="6" id="KW-1185">Reference proteome</keyword>
<dbReference type="Pfam" id="PF18410">
    <property type="entry name" value="BTHB"/>
    <property type="match status" value="1"/>
</dbReference>
<sequence length="193" mass="21075">MADLTVPEKQFDEAYFASNACVKRDVVDFLQKYVKNSLLKEHNMNGAAKSVAKNRKKPQLEEVYNKVYAEAPAWWKTSEDVEAEAAEAAAEAAAAAEAEIARKAKAKAAAEARQAKLDALKAERMAGSNAAKGNADRGGSGAGRIRGRQGGKVKPLKQKKARAKVMTEEDEEFQRKRREDAARLKAARAKAKK</sequence>
<dbReference type="InterPro" id="IPR041200">
    <property type="entry name" value="FKBP3_BTHB"/>
</dbReference>
<dbReference type="EMBL" id="GL349474">
    <property type="protein sequence ID" value="KNC52672.1"/>
    <property type="molecule type" value="Genomic_DNA"/>
</dbReference>
<dbReference type="GeneID" id="25567216"/>
<dbReference type="RefSeq" id="XP_013755221.1">
    <property type="nucleotide sequence ID" value="XM_013899767.1"/>
</dbReference>
<evidence type="ECO:0000313" key="5">
    <source>
        <dbReference type="EMBL" id="KNC52672.1"/>
    </source>
</evidence>
<evidence type="ECO:0000256" key="1">
    <source>
        <dbReference type="ARBA" id="ARBA00022553"/>
    </source>
</evidence>
<dbReference type="Gene3D" id="1.10.720.80">
    <property type="match status" value="1"/>
</dbReference>
<dbReference type="Pfam" id="PF09072">
    <property type="entry name" value="TMA7"/>
    <property type="match status" value="1"/>
</dbReference>
<dbReference type="CDD" id="cd21035">
    <property type="entry name" value="BTHB"/>
    <property type="match status" value="1"/>
</dbReference>
<keyword evidence="2" id="KW-0175">Coiled coil</keyword>
<feature type="domain" description="FKBP3 basic tilted helix bundle" evidence="4">
    <location>
        <begin position="7"/>
        <end position="78"/>
    </location>
</feature>
<reference evidence="5 6" key="1">
    <citation type="submission" date="2010-05" db="EMBL/GenBank/DDBJ databases">
        <title>The Genome Sequence of Thecamonas trahens ATCC 50062.</title>
        <authorList>
            <consortium name="The Broad Institute Genome Sequencing Platform"/>
            <person name="Russ C."/>
            <person name="Cuomo C."/>
            <person name="Shea T."/>
            <person name="Young S.K."/>
            <person name="Zeng Q."/>
            <person name="Koehrsen M."/>
            <person name="Haas B."/>
            <person name="Borodovsky M."/>
            <person name="Guigo R."/>
            <person name="Alvarado L."/>
            <person name="Berlin A."/>
            <person name="Bochicchio J."/>
            <person name="Borenstein D."/>
            <person name="Chapman S."/>
            <person name="Chen Z."/>
            <person name="Freedman E."/>
            <person name="Gellesch M."/>
            <person name="Goldberg J."/>
            <person name="Griggs A."/>
            <person name="Gujja S."/>
            <person name="Heilman E."/>
            <person name="Heiman D."/>
            <person name="Hepburn T."/>
            <person name="Howarth C."/>
            <person name="Jen D."/>
            <person name="Larson L."/>
            <person name="Mehta T."/>
            <person name="Park D."/>
            <person name="Pearson M."/>
            <person name="Roberts A."/>
            <person name="Saif S."/>
            <person name="Shenoy N."/>
            <person name="Sisk P."/>
            <person name="Stolte C."/>
            <person name="Sykes S."/>
            <person name="Thomson T."/>
            <person name="Walk T."/>
            <person name="White J."/>
            <person name="Yandava C."/>
            <person name="Burger G."/>
            <person name="Gray M.W."/>
            <person name="Holland P.W.H."/>
            <person name="King N."/>
            <person name="Lang F.B.F."/>
            <person name="Roger A.J."/>
            <person name="Ruiz-Trillo I."/>
            <person name="Lander E."/>
            <person name="Nusbaum C."/>
        </authorList>
    </citation>
    <scope>NUCLEOTIDE SEQUENCE [LARGE SCALE GENOMIC DNA]</scope>
    <source>
        <strain evidence="5 6">ATCC 50062</strain>
    </source>
</reference>
<accession>A0A0L0DK62</accession>
<feature type="compositionally biased region" description="Basic and acidic residues" evidence="3">
    <location>
        <begin position="173"/>
        <end position="183"/>
    </location>
</feature>
<proteinExistence type="predicted"/>
<evidence type="ECO:0000313" key="6">
    <source>
        <dbReference type="Proteomes" id="UP000054408"/>
    </source>
</evidence>